<dbReference type="InterPro" id="IPR011719">
    <property type="entry name" value="CHP02058"/>
</dbReference>
<evidence type="ECO:0008006" key="5">
    <source>
        <dbReference type="Google" id="ProtNLM"/>
    </source>
</evidence>
<evidence type="ECO:0000313" key="3">
    <source>
        <dbReference type="EMBL" id="SDY33388.1"/>
    </source>
</evidence>
<dbReference type="PANTHER" id="PTHR34784">
    <property type="entry name" value="50S RIBOSOMAL PROTEIN L34"/>
    <property type="match status" value="1"/>
</dbReference>
<dbReference type="AlphaFoldDB" id="A0A1H3J1T8"/>
<evidence type="ECO:0000256" key="1">
    <source>
        <dbReference type="ARBA" id="ARBA00022741"/>
    </source>
</evidence>
<dbReference type="InterPro" id="IPR037103">
    <property type="entry name" value="Tubulin/FtsZ-like_C"/>
</dbReference>
<dbReference type="Proteomes" id="UP000199230">
    <property type="component" value="Unassembled WGS sequence"/>
</dbReference>
<dbReference type="RefSeq" id="WP_242869997.1">
    <property type="nucleotide sequence ID" value="NZ_FNPV01000001.1"/>
</dbReference>
<keyword evidence="4" id="KW-1185">Reference proteome</keyword>
<reference evidence="3 4" key="1">
    <citation type="submission" date="2016-10" db="EMBL/GenBank/DDBJ databases">
        <authorList>
            <person name="de Groot N.N."/>
        </authorList>
    </citation>
    <scope>NUCLEOTIDE SEQUENCE [LARGE SCALE GENOMIC DNA]</scope>
    <source>
        <strain evidence="3 4">APO</strain>
    </source>
</reference>
<gene>
    <name evidence="3" type="ORF">SAMN05192546_101363</name>
</gene>
<dbReference type="GO" id="GO:0005525">
    <property type="term" value="F:GTP binding"/>
    <property type="evidence" value="ECO:0007669"/>
    <property type="project" value="UniProtKB-KW"/>
</dbReference>
<dbReference type="STRING" id="159292.SAMN05192546_101363"/>
<dbReference type="Gene3D" id="3.30.1330.20">
    <property type="entry name" value="Tubulin/FtsZ, C-terminal domain"/>
    <property type="match status" value="1"/>
</dbReference>
<dbReference type="NCBIfam" id="TIGR02058">
    <property type="entry name" value="lin0512_fam"/>
    <property type="match status" value="1"/>
</dbReference>
<keyword evidence="1" id="KW-0547">Nucleotide-binding</keyword>
<organism evidence="3 4">
    <name type="scientific">Tindallia californiensis</name>
    <dbReference type="NCBI Taxonomy" id="159292"/>
    <lineage>
        <taxon>Bacteria</taxon>
        <taxon>Bacillati</taxon>
        <taxon>Bacillota</taxon>
        <taxon>Clostridia</taxon>
        <taxon>Peptostreptococcales</taxon>
        <taxon>Tindalliaceae</taxon>
        <taxon>Tindallia</taxon>
    </lineage>
</organism>
<protein>
    <recommendedName>
        <fullName evidence="5">Lin0512 family protein</fullName>
    </recommendedName>
</protein>
<evidence type="ECO:0000256" key="2">
    <source>
        <dbReference type="ARBA" id="ARBA00023134"/>
    </source>
</evidence>
<evidence type="ECO:0000313" key="4">
    <source>
        <dbReference type="Proteomes" id="UP000199230"/>
    </source>
</evidence>
<accession>A0A1H3J1T8</accession>
<name>A0A1H3J1T8_9FIRM</name>
<dbReference type="Pfam" id="PF09585">
    <property type="entry name" value="Lin0512_fam"/>
    <property type="match status" value="1"/>
</dbReference>
<sequence length="120" mass="12971">MWKRYIIELGFGADLHGQDMTKAAKRAVEDAIRRSCLCGLEEVLGIQDFDEIRVHVTIACPNPEAIQESEVLSVLPVGQKSIQVRKGGMAVPGLYVQGFGDVDDSVVVVNACVEVSVAVD</sequence>
<dbReference type="EMBL" id="FNPV01000001">
    <property type="protein sequence ID" value="SDY33388.1"/>
    <property type="molecule type" value="Genomic_DNA"/>
</dbReference>
<proteinExistence type="predicted"/>
<keyword evidence="2" id="KW-0342">GTP-binding</keyword>
<dbReference type="PANTHER" id="PTHR34784:SF1">
    <property type="entry name" value="50S RIBOSOMAL PROTEIN L34"/>
    <property type="match status" value="1"/>
</dbReference>